<evidence type="ECO:0000313" key="2">
    <source>
        <dbReference type="Proteomes" id="UP000056109"/>
    </source>
</evidence>
<dbReference type="Proteomes" id="UP000056109">
    <property type="component" value="Chromosome I"/>
</dbReference>
<name>A0A0U5EYR9_9PROT</name>
<dbReference type="OrthoDB" id="7271568at2"/>
<gene>
    <name evidence="1" type="ORF">ASN_3668</name>
</gene>
<dbReference type="GeneID" id="34784609"/>
<accession>A0A0U5EYR9</accession>
<organism evidence="1 2">
    <name type="scientific">Acetobacter senegalensis</name>
    <dbReference type="NCBI Taxonomy" id="446692"/>
    <lineage>
        <taxon>Bacteria</taxon>
        <taxon>Pseudomonadati</taxon>
        <taxon>Pseudomonadota</taxon>
        <taxon>Alphaproteobacteria</taxon>
        <taxon>Acetobacterales</taxon>
        <taxon>Acetobacteraceae</taxon>
        <taxon>Acetobacter</taxon>
    </lineage>
</organism>
<reference evidence="2" key="1">
    <citation type="submission" date="2014-09" db="EMBL/GenBank/DDBJ databases">
        <authorList>
            <person name="Illeghems K.G."/>
        </authorList>
    </citation>
    <scope>NUCLEOTIDE SEQUENCE [LARGE SCALE GENOMIC DNA]</scope>
    <source>
        <strain evidence="2">108B</strain>
    </source>
</reference>
<sequence length="118" mass="13472">MLHMNETPSVCKIIPFQMEILSRHREYLSRWVEAGLPMGVCDADVFSASQRQPGLSSEYVVIWVRETPDPAYKVFSRGNRWIVVDAIREHQLGQFSSFADALNMVRPVLPRPEKIVAA</sequence>
<dbReference type="KEGG" id="asz:ASN_3668"/>
<evidence type="ECO:0000313" key="1">
    <source>
        <dbReference type="EMBL" id="CEF42891.1"/>
    </source>
</evidence>
<keyword evidence="2" id="KW-1185">Reference proteome</keyword>
<dbReference type="RefSeq" id="WP_006557899.1">
    <property type="nucleotide sequence ID" value="NZ_JAIMFP010000007.1"/>
</dbReference>
<dbReference type="EMBL" id="LN606600">
    <property type="protein sequence ID" value="CEF42891.1"/>
    <property type="molecule type" value="Genomic_DNA"/>
</dbReference>
<dbReference type="AlphaFoldDB" id="A0A0U5EYR9"/>
<dbReference type="PATRIC" id="fig|446692.3.peg.3892"/>
<protein>
    <submittedName>
        <fullName evidence="1">Uncharacterized protein</fullName>
    </submittedName>
</protein>
<proteinExistence type="predicted"/>